<evidence type="ECO:0000313" key="2">
    <source>
        <dbReference type="Proteomes" id="UP001431221"/>
    </source>
</evidence>
<keyword evidence="2" id="KW-1185">Reference proteome</keyword>
<name>A0ABT0H2E5_9HYPH</name>
<dbReference type="RefSeq" id="WP_248159718.1">
    <property type="nucleotide sequence ID" value="NZ_JALNMJ010000033.1"/>
</dbReference>
<dbReference type="PANTHER" id="PTHR20883">
    <property type="entry name" value="PHYTANOYL-COA DIOXYGENASE DOMAIN CONTAINING 1"/>
    <property type="match status" value="1"/>
</dbReference>
<dbReference type="Gene3D" id="2.60.120.620">
    <property type="entry name" value="q2cbj1_9rhob like domain"/>
    <property type="match status" value="1"/>
</dbReference>
<organism evidence="1 2">
    <name type="scientific">Roseibium sediminicola</name>
    <dbReference type="NCBI Taxonomy" id="2933272"/>
    <lineage>
        <taxon>Bacteria</taxon>
        <taxon>Pseudomonadati</taxon>
        <taxon>Pseudomonadota</taxon>
        <taxon>Alphaproteobacteria</taxon>
        <taxon>Hyphomicrobiales</taxon>
        <taxon>Stappiaceae</taxon>
        <taxon>Roseibium</taxon>
    </lineage>
</organism>
<comment type="caution">
    <text evidence="1">The sequence shown here is derived from an EMBL/GenBank/DDBJ whole genome shotgun (WGS) entry which is preliminary data.</text>
</comment>
<dbReference type="GO" id="GO:0051213">
    <property type="term" value="F:dioxygenase activity"/>
    <property type="evidence" value="ECO:0007669"/>
    <property type="project" value="UniProtKB-KW"/>
</dbReference>
<evidence type="ECO:0000313" key="1">
    <source>
        <dbReference type="EMBL" id="MCK7615861.1"/>
    </source>
</evidence>
<keyword evidence="1" id="KW-0560">Oxidoreductase</keyword>
<dbReference type="EMBL" id="JALNMJ010000033">
    <property type="protein sequence ID" value="MCK7615861.1"/>
    <property type="molecule type" value="Genomic_DNA"/>
</dbReference>
<keyword evidence="1" id="KW-0223">Dioxygenase</keyword>
<sequence length="189" mass="20263">MAELVLEAACKRGWIDRGGRATDPMRGMRFGDGAPEYVGFLAEVLGSPEVEALRGDPQLLEAVTAVCGPGMAPIGADVCRITFPGEAHGTPAHQDGWYCKAPGLWIAWIPLVDCSRELGALEVAAPKPELADHDATGLIDVPDRGWRTMNCVPGDVLLFSGLTPHRSLPNRSADRPRLSLDLRFALEAP</sequence>
<gene>
    <name evidence="1" type="ORF">M0H32_27200</name>
</gene>
<dbReference type="Pfam" id="PF05721">
    <property type="entry name" value="PhyH"/>
    <property type="match status" value="1"/>
</dbReference>
<protein>
    <submittedName>
        <fullName evidence="1">Phytanoyl-CoA dioxygenase family protein</fullName>
    </submittedName>
</protein>
<reference evidence="1" key="1">
    <citation type="submission" date="2022-04" db="EMBL/GenBank/DDBJ databases">
        <title>Roseibium sp. CAU 1639 isolated from mud.</title>
        <authorList>
            <person name="Kim W."/>
        </authorList>
    </citation>
    <scope>NUCLEOTIDE SEQUENCE</scope>
    <source>
        <strain evidence="1">CAU 1639</strain>
    </source>
</reference>
<proteinExistence type="predicted"/>
<dbReference type="Proteomes" id="UP001431221">
    <property type="component" value="Unassembled WGS sequence"/>
</dbReference>
<dbReference type="InterPro" id="IPR008775">
    <property type="entry name" value="Phytyl_CoA_dOase-like"/>
</dbReference>
<dbReference type="PANTHER" id="PTHR20883:SF14">
    <property type="entry name" value="PHYTANOYL-COA DIOXYGENASE"/>
    <property type="match status" value="1"/>
</dbReference>
<dbReference type="SUPFAM" id="SSF51197">
    <property type="entry name" value="Clavaminate synthase-like"/>
    <property type="match status" value="1"/>
</dbReference>
<accession>A0ABT0H2E5</accession>